<keyword evidence="12" id="KW-1185">Reference proteome</keyword>
<comment type="similarity">
    <text evidence="3">Belongs to the UPRTase family.</text>
</comment>
<dbReference type="InterPro" id="IPR000836">
    <property type="entry name" value="PRTase_dom"/>
</dbReference>
<keyword evidence="8" id="KW-0547">Nucleotide-binding</keyword>
<keyword evidence="6" id="KW-0328">Glycosyltransferase</keyword>
<dbReference type="GO" id="GO:0005525">
    <property type="term" value="F:GTP binding"/>
    <property type="evidence" value="ECO:0007669"/>
    <property type="project" value="UniProtKB-KW"/>
</dbReference>
<dbReference type="Gene3D" id="3.40.50.2020">
    <property type="match status" value="1"/>
</dbReference>
<evidence type="ECO:0000256" key="2">
    <source>
        <dbReference type="ARBA" id="ARBA00005180"/>
    </source>
</evidence>
<evidence type="ECO:0000313" key="12">
    <source>
        <dbReference type="Proteomes" id="UP000398389"/>
    </source>
</evidence>
<dbReference type="InterPro" id="IPR050054">
    <property type="entry name" value="UPRTase/APRTase"/>
</dbReference>
<dbReference type="EMBL" id="CABVLU010000005">
    <property type="protein sequence ID" value="VVT58170.1"/>
    <property type="molecule type" value="Genomic_DNA"/>
</dbReference>
<evidence type="ECO:0000256" key="8">
    <source>
        <dbReference type="ARBA" id="ARBA00022741"/>
    </source>
</evidence>
<keyword evidence="5" id="KW-0021">Allosteric enzyme</keyword>
<comment type="pathway">
    <text evidence="2">Pyrimidine metabolism; UMP biosynthesis via salvage pathway; UMP from uracil: step 1/1.</text>
</comment>
<keyword evidence="9" id="KW-0342">GTP-binding</keyword>
<dbReference type="EC" id="2.4.2.9" evidence="4"/>
<dbReference type="Pfam" id="PF14681">
    <property type="entry name" value="UPRTase"/>
    <property type="match status" value="1"/>
</dbReference>
<dbReference type="OrthoDB" id="10257085at2759"/>
<dbReference type="InterPro" id="IPR029057">
    <property type="entry name" value="PRTase-like"/>
</dbReference>
<protein>
    <recommendedName>
        <fullName evidence="4">uracil phosphoribosyltransferase</fullName>
        <ecNumber evidence="4">2.4.2.9</ecNumber>
    </recommendedName>
</protein>
<dbReference type="PANTHER" id="PTHR32315:SF4">
    <property type="entry name" value="URACIL PHOSPHORIBOSYLTRANSFERASE, CHLOROPLASTIC"/>
    <property type="match status" value="1"/>
</dbReference>
<evidence type="ECO:0000259" key="10">
    <source>
        <dbReference type="Pfam" id="PF14681"/>
    </source>
</evidence>
<feature type="domain" description="Phosphoribosyltransferase" evidence="10">
    <location>
        <begin position="13"/>
        <end position="225"/>
    </location>
</feature>
<dbReference type="CDD" id="cd06223">
    <property type="entry name" value="PRTases_typeI"/>
    <property type="match status" value="1"/>
</dbReference>
<keyword evidence="7" id="KW-0808">Transferase</keyword>
<accession>A0A5E8C543</accession>
<evidence type="ECO:0000256" key="3">
    <source>
        <dbReference type="ARBA" id="ARBA00009516"/>
    </source>
</evidence>
<dbReference type="NCBIfam" id="NF001097">
    <property type="entry name" value="PRK00129.1"/>
    <property type="match status" value="1"/>
</dbReference>
<evidence type="ECO:0000256" key="4">
    <source>
        <dbReference type="ARBA" id="ARBA00011894"/>
    </source>
</evidence>
<proteinExistence type="inferred from homology"/>
<dbReference type="PANTHER" id="PTHR32315">
    <property type="entry name" value="ADENINE PHOSPHORIBOSYLTRANSFERASE"/>
    <property type="match status" value="1"/>
</dbReference>
<reference evidence="11 12" key="1">
    <citation type="submission" date="2019-09" db="EMBL/GenBank/DDBJ databases">
        <authorList>
            <person name="Brejova B."/>
        </authorList>
    </citation>
    <scope>NUCLEOTIDE SEQUENCE [LARGE SCALE GENOMIC DNA]</scope>
</reference>
<evidence type="ECO:0000256" key="5">
    <source>
        <dbReference type="ARBA" id="ARBA00022533"/>
    </source>
</evidence>
<dbReference type="SUPFAM" id="SSF53271">
    <property type="entry name" value="PRTase-like"/>
    <property type="match status" value="1"/>
</dbReference>
<evidence type="ECO:0000256" key="7">
    <source>
        <dbReference type="ARBA" id="ARBA00022679"/>
    </source>
</evidence>
<evidence type="ECO:0000256" key="6">
    <source>
        <dbReference type="ARBA" id="ARBA00022676"/>
    </source>
</evidence>
<evidence type="ECO:0000256" key="9">
    <source>
        <dbReference type="ARBA" id="ARBA00023134"/>
    </source>
</evidence>
<sequence length="228" mass="24044">MSSSSSLPSNVHVSSHPVLHAKISALRQAGSAKDTRTLVSEISSLLAAWVSGDAFSVQPGPSAVSATGTTYTTAVASPSSYVLIPILRSGLGMVDSFLSLLPSSETPVYHLGLFREKISLSPVEYYNKLPKQPFDTAFVLDPLIATGGTAEAVVATLKEWGVKKIYLVSVIASSAGISRLFEELSPKDFEDGLLELYVGAVDDELSATGYILPGVGDLGDRQNNTSHD</sequence>
<comment type="cofactor">
    <cofactor evidence="1">
        <name>Mg(2+)</name>
        <dbReference type="ChEBI" id="CHEBI:18420"/>
    </cofactor>
</comment>
<evidence type="ECO:0000256" key="1">
    <source>
        <dbReference type="ARBA" id="ARBA00001946"/>
    </source>
</evidence>
<dbReference type="RefSeq" id="XP_031856677.1">
    <property type="nucleotide sequence ID" value="XM_032000786.1"/>
</dbReference>
<dbReference type="AlphaFoldDB" id="A0A5E8C543"/>
<dbReference type="GO" id="GO:0004845">
    <property type="term" value="F:uracil phosphoribosyltransferase activity"/>
    <property type="evidence" value="ECO:0007669"/>
    <property type="project" value="UniProtKB-EC"/>
</dbReference>
<organism evidence="11 12">
    <name type="scientific">Magnusiomyces paraingens</name>
    <dbReference type="NCBI Taxonomy" id="2606893"/>
    <lineage>
        <taxon>Eukaryota</taxon>
        <taxon>Fungi</taxon>
        <taxon>Dikarya</taxon>
        <taxon>Ascomycota</taxon>
        <taxon>Saccharomycotina</taxon>
        <taxon>Dipodascomycetes</taxon>
        <taxon>Dipodascales</taxon>
        <taxon>Dipodascaceae</taxon>
        <taxon>Magnusiomyces</taxon>
    </lineage>
</organism>
<name>A0A5E8C543_9ASCO</name>
<dbReference type="GeneID" id="43584886"/>
<evidence type="ECO:0000313" key="11">
    <source>
        <dbReference type="EMBL" id="VVT58170.1"/>
    </source>
</evidence>
<gene>
    <name evidence="11" type="ORF">SAPINGB_P006072</name>
</gene>
<dbReference type="Proteomes" id="UP000398389">
    <property type="component" value="Unassembled WGS sequence"/>
</dbReference>